<accession>A0A165U595</accession>
<feature type="region of interest" description="Disordered" evidence="1">
    <location>
        <begin position="251"/>
        <end position="271"/>
    </location>
</feature>
<evidence type="ECO:0000313" key="3">
    <source>
        <dbReference type="EMBL" id="KZT27664.1"/>
    </source>
</evidence>
<dbReference type="PANTHER" id="PTHR11538:SF26">
    <property type="entry name" value="FERREDOXIN-FOLD ANTICODON-BINDING DOMAIN-CONTAINING PROTEIN 1"/>
    <property type="match status" value="1"/>
</dbReference>
<dbReference type="OrthoDB" id="273345at2759"/>
<dbReference type="Pfam" id="PF10354">
    <property type="entry name" value="BMT5-like"/>
    <property type="match status" value="1"/>
</dbReference>
<evidence type="ECO:0000256" key="1">
    <source>
        <dbReference type="SAM" id="MobiDB-lite"/>
    </source>
</evidence>
<feature type="domain" description="25S rRNA (uridine-N(3))-methyltransferase BMT5-like" evidence="2">
    <location>
        <begin position="68"/>
        <end position="291"/>
    </location>
</feature>
<dbReference type="GO" id="GO:0070475">
    <property type="term" value="P:rRNA base methylation"/>
    <property type="evidence" value="ECO:0007669"/>
    <property type="project" value="InterPro"/>
</dbReference>
<dbReference type="FunCoup" id="A0A165U595">
    <property type="interactions" value="258"/>
</dbReference>
<feature type="region of interest" description="Disordered" evidence="1">
    <location>
        <begin position="1"/>
        <end position="59"/>
    </location>
</feature>
<reference evidence="3 4" key="1">
    <citation type="journal article" date="2016" name="Mol. Biol. Evol.">
        <title>Comparative Genomics of Early-Diverging Mushroom-Forming Fungi Provides Insights into the Origins of Lignocellulose Decay Capabilities.</title>
        <authorList>
            <person name="Nagy L.G."/>
            <person name="Riley R."/>
            <person name="Tritt A."/>
            <person name="Adam C."/>
            <person name="Daum C."/>
            <person name="Floudas D."/>
            <person name="Sun H."/>
            <person name="Yadav J.S."/>
            <person name="Pangilinan J."/>
            <person name="Larsson K.H."/>
            <person name="Matsuura K."/>
            <person name="Barry K."/>
            <person name="Labutti K."/>
            <person name="Kuo R."/>
            <person name="Ohm R.A."/>
            <person name="Bhattacharya S.S."/>
            <person name="Shirouzu T."/>
            <person name="Yoshinaga Y."/>
            <person name="Martin F.M."/>
            <person name="Grigoriev I.V."/>
            <person name="Hibbett D.S."/>
        </authorList>
    </citation>
    <scope>NUCLEOTIDE SEQUENCE [LARGE SCALE GENOMIC DNA]</scope>
    <source>
        <strain evidence="3 4">HHB14362 ss-1</strain>
    </source>
</reference>
<keyword evidence="4" id="KW-1185">Reference proteome</keyword>
<dbReference type="Proteomes" id="UP000076761">
    <property type="component" value="Unassembled WGS sequence"/>
</dbReference>
<sequence length="321" mass="35615">MGKSGNKSSLKAALLSHQARVDKKERAARAAKAADHKGKSGSSQTKGKEKIGQRPSATIPFSPEDTILLIGEGNFSFAHALVASPPPALEFLPAKNVTATAYDSEEHCYEKYPECREIIATLRDKGVELLFGVDATKLEKCATLKGRRFDRIVWNFPHAGKGIADQDRNILSNQLLILEFLRSASNSLIEGPVPSVHQSRKRKRKSDEDDDDEEQNEVSLDERLSGEGKTRSRGTILITLRNVPPYTLWDVPKLAKNPPPPTGTGTKPNPKYMQLRSFKFVRSSWKGYAHRMTKGERQGGQGTTGQGGEDRTWEFCLRDKD</sequence>
<evidence type="ECO:0000259" key="2">
    <source>
        <dbReference type="Pfam" id="PF10354"/>
    </source>
</evidence>
<gene>
    <name evidence="3" type="ORF">NEOLEDRAFT_1110477</name>
</gene>
<organism evidence="3 4">
    <name type="scientific">Neolentinus lepideus HHB14362 ss-1</name>
    <dbReference type="NCBI Taxonomy" id="1314782"/>
    <lineage>
        <taxon>Eukaryota</taxon>
        <taxon>Fungi</taxon>
        <taxon>Dikarya</taxon>
        <taxon>Basidiomycota</taxon>
        <taxon>Agaricomycotina</taxon>
        <taxon>Agaricomycetes</taxon>
        <taxon>Gloeophyllales</taxon>
        <taxon>Gloeophyllaceae</taxon>
        <taxon>Neolentinus</taxon>
    </lineage>
</organism>
<protein>
    <recommendedName>
        <fullName evidence="2">25S rRNA (uridine-N(3))-methyltransferase BMT5-like domain-containing protein</fullName>
    </recommendedName>
</protein>
<feature type="region of interest" description="Disordered" evidence="1">
    <location>
        <begin position="290"/>
        <end position="311"/>
    </location>
</feature>
<proteinExistence type="predicted"/>
<feature type="region of interest" description="Disordered" evidence="1">
    <location>
        <begin position="191"/>
        <end position="227"/>
    </location>
</feature>
<name>A0A165U595_9AGAM</name>
<feature type="compositionally biased region" description="Basic and acidic residues" evidence="1">
    <location>
        <begin position="19"/>
        <end position="38"/>
    </location>
</feature>
<dbReference type="AlphaFoldDB" id="A0A165U595"/>
<dbReference type="PANTHER" id="PTHR11538">
    <property type="entry name" value="PHENYLALANYL-TRNA SYNTHETASE"/>
    <property type="match status" value="1"/>
</dbReference>
<dbReference type="STRING" id="1314782.A0A165U595"/>
<dbReference type="EMBL" id="KV425561">
    <property type="protein sequence ID" value="KZT27664.1"/>
    <property type="molecule type" value="Genomic_DNA"/>
</dbReference>
<dbReference type="InterPro" id="IPR019446">
    <property type="entry name" value="BMT5-like"/>
</dbReference>
<evidence type="ECO:0000313" key="4">
    <source>
        <dbReference type="Proteomes" id="UP000076761"/>
    </source>
</evidence>
<feature type="compositionally biased region" description="Gly residues" evidence="1">
    <location>
        <begin position="298"/>
        <end position="307"/>
    </location>
</feature>
<dbReference type="GO" id="GO:0070042">
    <property type="term" value="F:rRNA (uridine-N3-)-methyltransferase activity"/>
    <property type="evidence" value="ECO:0007669"/>
    <property type="project" value="InterPro"/>
</dbReference>
<dbReference type="GO" id="GO:0005737">
    <property type="term" value="C:cytoplasm"/>
    <property type="evidence" value="ECO:0007669"/>
    <property type="project" value="TreeGrafter"/>
</dbReference>
<dbReference type="InParanoid" id="A0A165U595"/>